<evidence type="ECO:0000313" key="2">
    <source>
        <dbReference type="Proteomes" id="UP000765509"/>
    </source>
</evidence>
<sequence>MCRITRARIWTLSKNKSLEEYDVGDEDYVAVEDNGLGMDDVTPPKQAQSLVKRRRVQSNVYDYFEKLNPNGEWVKSKGNFRFTYKCPHCSVKLAIIGCNTSNLNKHRG</sequence>
<organism evidence="1 2">
    <name type="scientific">Austropuccinia psidii MF-1</name>
    <dbReference type="NCBI Taxonomy" id="1389203"/>
    <lineage>
        <taxon>Eukaryota</taxon>
        <taxon>Fungi</taxon>
        <taxon>Dikarya</taxon>
        <taxon>Basidiomycota</taxon>
        <taxon>Pucciniomycotina</taxon>
        <taxon>Pucciniomycetes</taxon>
        <taxon>Pucciniales</taxon>
        <taxon>Sphaerophragmiaceae</taxon>
        <taxon>Austropuccinia</taxon>
    </lineage>
</organism>
<gene>
    <name evidence="1" type="ORF">O181_059216</name>
</gene>
<reference evidence="1" key="1">
    <citation type="submission" date="2021-03" db="EMBL/GenBank/DDBJ databases">
        <title>Draft genome sequence of rust myrtle Austropuccinia psidii MF-1, a brazilian biotype.</title>
        <authorList>
            <person name="Quecine M.C."/>
            <person name="Pachon D.M.R."/>
            <person name="Bonatelli M.L."/>
            <person name="Correr F.H."/>
            <person name="Franceschini L.M."/>
            <person name="Leite T.F."/>
            <person name="Margarido G.R.A."/>
            <person name="Almeida C.A."/>
            <person name="Ferrarezi J.A."/>
            <person name="Labate C.A."/>
        </authorList>
    </citation>
    <scope>NUCLEOTIDE SEQUENCE</scope>
    <source>
        <strain evidence="1">MF-1</strain>
    </source>
</reference>
<keyword evidence="2" id="KW-1185">Reference proteome</keyword>
<name>A0A9Q3EIJ6_9BASI</name>
<proteinExistence type="predicted"/>
<protein>
    <submittedName>
        <fullName evidence="1">Uncharacterized protein</fullName>
    </submittedName>
</protein>
<dbReference type="EMBL" id="AVOT02027440">
    <property type="protein sequence ID" value="MBW0519501.1"/>
    <property type="molecule type" value="Genomic_DNA"/>
</dbReference>
<comment type="caution">
    <text evidence="1">The sequence shown here is derived from an EMBL/GenBank/DDBJ whole genome shotgun (WGS) entry which is preliminary data.</text>
</comment>
<evidence type="ECO:0000313" key="1">
    <source>
        <dbReference type="EMBL" id="MBW0519501.1"/>
    </source>
</evidence>
<accession>A0A9Q3EIJ6</accession>
<dbReference type="Proteomes" id="UP000765509">
    <property type="component" value="Unassembled WGS sequence"/>
</dbReference>
<dbReference type="AlphaFoldDB" id="A0A9Q3EIJ6"/>